<dbReference type="AlphaFoldDB" id="A0A110B1C8"/>
<evidence type="ECO:0000313" key="1">
    <source>
        <dbReference type="EMBL" id="BAU52893.1"/>
    </source>
</evidence>
<dbReference type="PANTHER" id="PTHR40266">
    <property type="entry name" value="TOXIN HIGB-1"/>
    <property type="match status" value="1"/>
</dbReference>
<dbReference type="Proteomes" id="UP000218263">
    <property type="component" value="Chromosome"/>
</dbReference>
<dbReference type="Gene3D" id="3.30.2310.20">
    <property type="entry name" value="RelE-like"/>
    <property type="match status" value="1"/>
</dbReference>
<proteinExistence type="predicted"/>
<name>A0A110B1C8_9SPHI</name>
<gene>
    <name evidence="1" type="ORF">MgSA37_01057</name>
</gene>
<dbReference type="SUPFAM" id="SSF143011">
    <property type="entry name" value="RelE-like"/>
    <property type="match status" value="1"/>
</dbReference>
<dbReference type="Pfam" id="PF05015">
    <property type="entry name" value="HigB-like_toxin"/>
    <property type="match status" value="1"/>
</dbReference>
<dbReference type="KEGG" id="mgot:MgSA37_01057"/>
<dbReference type="EMBL" id="AP017313">
    <property type="protein sequence ID" value="BAU52893.1"/>
    <property type="molecule type" value="Genomic_DNA"/>
</dbReference>
<reference evidence="1 2" key="1">
    <citation type="submission" date="2015-12" db="EMBL/GenBank/DDBJ databases">
        <title>Genome sequence of Mucilaginibacter gotjawali.</title>
        <authorList>
            <person name="Lee J.S."/>
            <person name="Lee K.C."/>
            <person name="Kim K.K."/>
            <person name="Lee B.W."/>
        </authorList>
    </citation>
    <scope>NUCLEOTIDE SEQUENCE [LARGE SCALE GENOMIC DNA]</scope>
    <source>
        <strain evidence="1 2">SA3-7</strain>
    </source>
</reference>
<sequence length="92" mass="10692">MIESIQHKGLRLLWERDDISKLPAVQIMKIKMILTLLDSAIRVEDMNFPGAGLHPLKGDLAGFWSVKVNGNYRIIFRFENENAFDVDYIDYH</sequence>
<dbReference type="InterPro" id="IPR035093">
    <property type="entry name" value="RelE/ParE_toxin_dom_sf"/>
</dbReference>
<accession>A0A110B1C8</accession>
<organism evidence="1 2">
    <name type="scientific">Mucilaginibacter gotjawali</name>
    <dbReference type="NCBI Taxonomy" id="1550579"/>
    <lineage>
        <taxon>Bacteria</taxon>
        <taxon>Pseudomonadati</taxon>
        <taxon>Bacteroidota</taxon>
        <taxon>Sphingobacteriia</taxon>
        <taxon>Sphingobacteriales</taxon>
        <taxon>Sphingobacteriaceae</taxon>
        <taxon>Mucilaginibacter</taxon>
    </lineage>
</organism>
<keyword evidence="2" id="KW-1185">Reference proteome</keyword>
<dbReference type="RefSeq" id="WP_096350158.1">
    <property type="nucleotide sequence ID" value="NZ_AP017313.1"/>
</dbReference>
<protein>
    <submittedName>
        <fullName evidence="1">Plasmid maintenance system killer protein</fullName>
    </submittedName>
</protein>
<dbReference type="InterPro" id="IPR007711">
    <property type="entry name" value="HigB-1"/>
</dbReference>
<dbReference type="OrthoDB" id="9801102at2"/>
<dbReference type="PANTHER" id="PTHR40266:SF2">
    <property type="entry name" value="TOXIN HIGB-1"/>
    <property type="match status" value="1"/>
</dbReference>
<evidence type="ECO:0000313" key="2">
    <source>
        <dbReference type="Proteomes" id="UP000218263"/>
    </source>
</evidence>